<dbReference type="EMBL" id="CP092867">
    <property type="protein sequence ID" value="UYV68133.1"/>
    <property type="molecule type" value="Genomic_DNA"/>
</dbReference>
<dbReference type="Pfam" id="PF00078">
    <property type="entry name" value="RVT_1"/>
    <property type="match status" value="1"/>
</dbReference>
<evidence type="ECO:0000259" key="3">
    <source>
        <dbReference type="PROSITE" id="PS50994"/>
    </source>
</evidence>
<reference evidence="4 5" key="1">
    <citation type="submission" date="2022-01" db="EMBL/GenBank/DDBJ databases">
        <title>A chromosomal length assembly of Cordylochernes scorpioides.</title>
        <authorList>
            <person name="Zeh D."/>
            <person name="Zeh J."/>
        </authorList>
    </citation>
    <scope>NUCLEOTIDE SEQUENCE [LARGE SCALE GENOMIC DNA]</scope>
    <source>
        <strain evidence="4">IN4F17</strain>
        <tissue evidence="4">Whole Body</tissue>
    </source>
</reference>
<feature type="transmembrane region" description="Helical" evidence="1">
    <location>
        <begin position="12"/>
        <end position="32"/>
    </location>
</feature>
<evidence type="ECO:0000313" key="4">
    <source>
        <dbReference type="EMBL" id="UYV68133.1"/>
    </source>
</evidence>
<keyword evidence="1" id="KW-0472">Membrane</keyword>
<gene>
    <name evidence="4" type="ORF">LAZ67_5003139</name>
</gene>
<protein>
    <submittedName>
        <fullName evidence="4">Uncharacterized protein</fullName>
    </submittedName>
</protein>
<evidence type="ECO:0000259" key="2">
    <source>
        <dbReference type="PROSITE" id="PS50878"/>
    </source>
</evidence>
<accession>A0ABY6KH27</accession>
<feature type="domain" description="Reverse transcriptase" evidence="2">
    <location>
        <begin position="241"/>
        <end position="546"/>
    </location>
</feature>
<dbReference type="InterPro" id="IPR043502">
    <property type="entry name" value="DNA/RNA_pol_sf"/>
</dbReference>
<dbReference type="Proteomes" id="UP001235939">
    <property type="component" value="Chromosome 05"/>
</dbReference>
<keyword evidence="5" id="KW-1185">Reference proteome</keyword>
<dbReference type="Pfam" id="PF17921">
    <property type="entry name" value="Integrase_H2C2"/>
    <property type="match status" value="1"/>
</dbReference>
<proteinExistence type="predicted"/>
<dbReference type="InterPro" id="IPR041588">
    <property type="entry name" value="Integrase_H2C2"/>
</dbReference>
<dbReference type="SUPFAM" id="SSF56672">
    <property type="entry name" value="DNA/RNA polymerases"/>
    <property type="match status" value="1"/>
</dbReference>
<dbReference type="InterPro" id="IPR036397">
    <property type="entry name" value="RNaseH_sf"/>
</dbReference>
<dbReference type="SUPFAM" id="SSF53098">
    <property type="entry name" value="Ribonuclease H-like"/>
    <property type="match status" value="1"/>
</dbReference>
<organism evidence="4 5">
    <name type="scientific">Cordylochernes scorpioides</name>
    <dbReference type="NCBI Taxonomy" id="51811"/>
    <lineage>
        <taxon>Eukaryota</taxon>
        <taxon>Metazoa</taxon>
        <taxon>Ecdysozoa</taxon>
        <taxon>Arthropoda</taxon>
        <taxon>Chelicerata</taxon>
        <taxon>Arachnida</taxon>
        <taxon>Pseudoscorpiones</taxon>
        <taxon>Cheliferoidea</taxon>
        <taxon>Chernetidae</taxon>
        <taxon>Cordylochernes</taxon>
    </lineage>
</organism>
<keyword evidence="1" id="KW-1133">Transmembrane helix</keyword>
<evidence type="ECO:0000313" key="5">
    <source>
        <dbReference type="Proteomes" id="UP001235939"/>
    </source>
</evidence>
<name>A0ABY6KH27_9ARAC</name>
<sequence>MRKLTGTQIKLKVAKYLDFACVIAMLLIISGIETNPGPRTTPKQTTIETTSEKEMKEMLVTISENVEGWMERIETRLVLIERGVGNMEKQLQSLERTLTSTTKITVENSKKIAGEKVTSKANDLLPESRGRKMRNVSRLLHAGVQLTLSAIREKYWIPSGRCLVKQILFKCIKCARFRTKAVQQLMGNLPTSRTNWTRPFTKTGIEFAGPVIVKTSNLRNARCDKAYIALFICMFSKAIHIELVTNLTTEAFLAALRRFIGRRGRPAEINTDNATNFVGAYKDLRKLFNSNIHDFASSEEIKWNFIPPSSLHFRGLWEAGIKSVKYHLRRILEQGKTISLFNFTFSYIVYPGEDGLVRVVSVKTADGDLRRAVAKAFDSVPHSLLWKKLTDMGLNYSFVNLIKNYYENMTAVFRWNNSYTEFTKIRSGVLQGEPLSPYLFLLFINDLSKIFDDSNLPGIYLSNFGNIHILLYADDIVLIGESRINLPMNINILKTYLETNFLTLNESKSKIMIFRNGGKPARSEKWYWGQQIINSTQKYLYLGYPLTPSISFTQTALHFKGKVIAAIGSSMGDSYEIQVKFFSLNNEAAR</sequence>
<dbReference type="PANTHER" id="PTHR47331">
    <property type="entry name" value="PHD-TYPE DOMAIN-CONTAINING PROTEIN"/>
    <property type="match status" value="1"/>
</dbReference>
<dbReference type="InterPro" id="IPR012337">
    <property type="entry name" value="RNaseH-like_sf"/>
</dbReference>
<feature type="domain" description="Integrase catalytic" evidence="3">
    <location>
        <begin position="186"/>
        <end position="389"/>
    </location>
</feature>
<dbReference type="InterPro" id="IPR001584">
    <property type="entry name" value="Integrase_cat-core"/>
</dbReference>
<dbReference type="Gene3D" id="3.30.420.10">
    <property type="entry name" value="Ribonuclease H-like superfamily/Ribonuclease H"/>
    <property type="match status" value="1"/>
</dbReference>
<dbReference type="CDD" id="cd01650">
    <property type="entry name" value="RT_nLTR_like"/>
    <property type="match status" value="1"/>
</dbReference>
<dbReference type="PROSITE" id="PS50878">
    <property type="entry name" value="RT_POL"/>
    <property type="match status" value="1"/>
</dbReference>
<dbReference type="Pfam" id="PF00665">
    <property type="entry name" value="rve"/>
    <property type="match status" value="1"/>
</dbReference>
<dbReference type="PROSITE" id="PS50994">
    <property type="entry name" value="INTEGRASE"/>
    <property type="match status" value="1"/>
</dbReference>
<keyword evidence="1" id="KW-0812">Transmembrane</keyword>
<dbReference type="InterPro" id="IPR000477">
    <property type="entry name" value="RT_dom"/>
</dbReference>
<evidence type="ECO:0000256" key="1">
    <source>
        <dbReference type="SAM" id="Phobius"/>
    </source>
</evidence>